<gene>
    <name evidence="1" type="ORF">Mtai_v1c04140</name>
</gene>
<proteinExistence type="predicted"/>
<evidence type="ECO:0000313" key="1">
    <source>
        <dbReference type="EMBL" id="AWR85662.1"/>
    </source>
</evidence>
<accession>A0ABM6WFJ2</accession>
<dbReference type="EMBL" id="CP021130">
    <property type="protein sequence ID" value="AWR85662.1"/>
    <property type="molecule type" value="Genomic_DNA"/>
</dbReference>
<dbReference type="Proteomes" id="UP000263013">
    <property type="component" value="Chromosome"/>
</dbReference>
<sequence>MLTAYAPKNVRAWEYWQAFLAIIAKEHREVLEELRKLLPAYIEAVKLTKETGWRIGDGWRVSLDRLRSHVEEAPDLAEISPALAPALEALTGLYHGLEEWARRWWIYHPQALEAGLARLELGVTQLPLTPLLGYPFLQSKQAKRS</sequence>
<protein>
    <submittedName>
        <fullName evidence="1">Uncharacterized protein</fullName>
    </submittedName>
</protein>
<reference evidence="1 2" key="1">
    <citation type="submission" date="2017-05" db="EMBL/GenBank/DDBJ databases">
        <title>Complete genome sequence of Meiothermus taiwanensis WR-220.</title>
        <authorList>
            <person name="Wu W.-L."/>
            <person name="Lo W.-S."/>
            <person name="Kuo C.-H."/>
            <person name="Wu S.-H."/>
        </authorList>
    </citation>
    <scope>NUCLEOTIDE SEQUENCE [LARGE SCALE GENOMIC DNA]</scope>
    <source>
        <strain evidence="1 2">WR-220</strain>
    </source>
</reference>
<keyword evidence="2" id="KW-1185">Reference proteome</keyword>
<evidence type="ECO:0000313" key="2">
    <source>
        <dbReference type="Proteomes" id="UP000263013"/>
    </source>
</evidence>
<name>A0ABM6WFJ2_9DEIN</name>
<dbReference type="RefSeq" id="WP_187388573.1">
    <property type="nucleotide sequence ID" value="NZ_CP021130.1"/>
</dbReference>
<organism evidence="1 2">
    <name type="scientific">Meiothermus taiwanensis WR-220</name>
    <dbReference type="NCBI Taxonomy" id="1339250"/>
    <lineage>
        <taxon>Bacteria</taxon>
        <taxon>Thermotogati</taxon>
        <taxon>Deinococcota</taxon>
        <taxon>Deinococci</taxon>
        <taxon>Thermales</taxon>
        <taxon>Thermaceae</taxon>
        <taxon>Meiothermus</taxon>
    </lineage>
</organism>